<dbReference type="InterPro" id="IPR002591">
    <property type="entry name" value="Phosphodiest/P_Trfase"/>
</dbReference>
<dbReference type="Pfam" id="PF01663">
    <property type="entry name" value="Phosphodiest"/>
    <property type="match status" value="1"/>
</dbReference>
<dbReference type="EMBL" id="CP011266">
    <property type="protein sequence ID" value="ALT67953.1"/>
    <property type="molecule type" value="Genomic_DNA"/>
</dbReference>
<accession>A0A0U3E946</accession>
<evidence type="ECO:0000313" key="3">
    <source>
        <dbReference type="Proteomes" id="UP000067738"/>
    </source>
</evidence>
<sequence>MIIASMATIIAFSLIFDTFKLGNWYNSFIITIGVIIANTILWPILRRLLMKFIVLTFGIGALIVNSLIFYGVCCLIPGVSLEATDAFLIPLLMAIVNTLISNIADIDYYDSYTSRVSNYVSKEKKSYEQKFPGLIMLEIDGLSIEILKEAIDKDMMPTVKKWIDNSHTLKEWETDLSSQTGASQAGILHGNNENIVAYRWVEKENDNQIMVSGKLAHAPIIEERISDGNGLLCDKGTSITNMFTGDSDNPILTSSRFKLLTFSYNKSLNVVFLESYSFQRIIILFLWEILVEIKSQIIHKIKNIQPRLRRNIIYATIRAGANVLLREVATETLIADMLKGEVNSAYASYVGYDEVAHHSGINDNDIWNVLKQIDLQFKRLEKAEKSCERNYEFVVLSDHGQGNGATFKQRYGITLANYVRRLLPDDMKTYDKNQFITDHFRDAFIPENKQIGTIINKVDDIKERDFFSDKLENIKEKTPDFIKIEELKSKYQNDLDYIKTHKSKEQTTKKAKNSELIVLGSGNLGLIYLTQWTKRLNYEEIVMLFPNLIPGLVKHKGIGFILVDSFTNGPMAIGAEGIYYLNTDRIEGKNPLENFGKNAAMHLKRHNKFKNMPDILVNSFYDPKTEEICAFEELIGSHGGLGGSQTRPFILYPSNWEDPEELIGAKSIYDFLKKEIDELKNS</sequence>
<evidence type="ECO:0000256" key="1">
    <source>
        <dbReference type="SAM" id="Phobius"/>
    </source>
</evidence>
<dbReference type="Pfam" id="PF04020">
    <property type="entry name" value="Phage_holin_4_2"/>
    <property type="match status" value="1"/>
</dbReference>
<evidence type="ECO:0008006" key="4">
    <source>
        <dbReference type="Google" id="ProtNLM"/>
    </source>
</evidence>
<dbReference type="Gene3D" id="3.40.720.10">
    <property type="entry name" value="Alkaline Phosphatase, subunit A"/>
    <property type="match status" value="1"/>
</dbReference>
<feature type="transmembrane region" description="Helical" evidence="1">
    <location>
        <begin position="24"/>
        <end position="45"/>
    </location>
</feature>
<dbReference type="KEGG" id="mmil:sm9_0144"/>
<dbReference type="InterPro" id="IPR017850">
    <property type="entry name" value="Alkaline_phosphatase_core_sf"/>
</dbReference>
<dbReference type="InterPro" id="IPR007165">
    <property type="entry name" value="Phage_holin_4_2"/>
</dbReference>
<evidence type="ECO:0000313" key="2">
    <source>
        <dbReference type="EMBL" id="ALT67953.1"/>
    </source>
</evidence>
<keyword evidence="1" id="KW-0812">Transmembrane</keyword>
<reference evidence="2 3" key="1">
    <citation type="submission" date="2015-04" db="EMBL/GenBank/DDBJ databases">
        <title>The complete genome sequence of the rumen methanogen Methanobrevibacter millerae SM9.</title>
        <authorList>
            <person name="Leahy S.C."/>
            <person name="Kelly W.J."/>
            <person name="Pacheco D.M."/>
            <person name="Li D."/>
            <person name="Altermann E."/>
            <person name="Attwood G.T."/>
        </authorList>
    </citation>
    <scope>NUCLEOTIDE SEQUENCE [LARGE SCALE GENOMIC DNA]</scope>
    <source>
        <strain evidence="2 3">SM9</strain>
    </source>
</reference>
<organism evidence="2 3">
    <name type="scientific">Methanobrevibacter millerae</name>
    <dbReference type="NCBI Taxonomy" id="230361"/>
    <lineage>
        <taxon>Archaea</taxon>
        <taxon>Methanobacteriati</taxon>
        <taxon>Methanobacteriota</taxon>
        <taxon>Methanomada group</taxon>
        <taxon>Methanobacteria</taxon>
        <taxon>Methanobacteriales</taxon>
        <taxon>Methanobacteriaceae</taxon>
        <taxon>Methanobrevibacter</taxon>
    </lineage>
</organism>
<proteinExistence type="predicted"/>
<keyword evidence="3" id="KW-1185">Reference proteome</keyword>
<keyword evidence="1" id="KW-1133">Transmembrane helix</keyword>
<feature type="transmembrane region" description="Helical" evidence="1">
    <location>
        <begin position="52"/>
        <end position="72"/>
    </location>
</feature>
<dbReference type="Proteomes" id="UP000067738">
    <property type="component" value="Chromosome"/>
</dbReference>
<name>A0A0U3E946_9EURY</name>
<protein>
    <recommendedName>
        <fullName evidence="4">Phage holin family protein</fullName>
    </recommendedName>
</protein>
<dbReference type="AlphaFoldDB" id="A0A0U3E946"/>
<gene>
    <name evidence="2" type="ORF">sm9_0144</name>
</gene>
<dbReference type="SUPFAM" id="SSF53649">
    <property type="entry name" value="Alkaline phosphatase-like"/>
    <property type="match status" value="1"/>
</dbReference>
<keyword evidence="1" id="KW-0472">Membrane</keyword>
<dbReference type="PATRIC" id="fig|230361.4.peg.145"/>